<gene>
    <name evidence="1" type="ORF">LARSCL_LOCUS3694</name>
</gene>
<reference evidence="1 2" key="1">
    <citation type="submission" date="2024-04" db="EMBL/GenBank/DDBJ databases">
        <authorList>
            <person name="Rising A."/>
            <person name="Reimegard J."/>
            <person name="Sonavane S."/>
            <person name="Akerstrom W."/>
            <person name="Nylinder S."/>
            <person name="Hedman E."/>
            <person name="Kallberg Y."/>
        </authorList>
    </citation>
    <scope>NUCLEOTIDE SEQUENCE [LARGE SCALE GENOMIC DNA]</scope>
</reference>
<organism evidence="1 2">
    <name type="scientific">Larinioides sclopetarius</name>
    <dbReference type="NCBI Taxonomy" id="280406"/>
    <lineage>
        <taxon>Eukaryota</taxon>
        <taxon>Metazoa</taxon>
        <taxon>Ecdysozoa</taxon>
        <taxon>Arthropoda</taxon>
        <taxon>Chelicerata</taxon>
        <taxon>Arachnida</taxon>
        <taxon>Araneae</taxon>
        <taxon>Araneomorphae</taxon>
        <taxon>Entelegynae</taxon>
        <taxon>Araneoidea</taxon>
        <taxon>Araneidae</taxon>
        <taxon>Larinioides</taxon>
    </lineage>
</organism>
<evidence type="ECO:0000313" key="2">
    <source>
        <dbReference type="Proteomes" id="UP001497382"/>
    </source>
</evidence>
<dbReference type="AlphaFoldDB" id="A0AAV1Z7J0"/>
<protein>
    <submittedName>
        <fullName evidence="1">Uncharacterized protein</fullName>
    </submittedName>
</protein>
<proteinExistence type="predicted"/>
<dbReference type="Proteomes" id="UP001497382">
    <property type="component" value="Unassembled WGS sequence"/>
</dbReference>
<comment type="caution">
    <text evidence="1">The sequence shown here is derived from an EMBL/GenBank/DDBJ whole genome shotgun (WGS) entry which is preliminary data.</text>
</comment>
<keyword evidence="2" id="KW-1185">Reference proteome</keyword>
<accession>A0AAV1Z7J0</accession>
<evidence type="ECO:0000313" key="1">
    <source>
        <dbReference type="EMBL" id="CAL1267484.1"/>
    </source>
</evidence>
<name>A0AAV1Z7J0_9ARAC</name>
<dbReference type="EMBL" id="CAXIEN010000029">
    <property type="protein sequence ID" value="CAL1267484.1"/>
    <property type="molecule type" value="Genomic_DNA"/>
</dbReference>
<sequence length="63" mass="7288">MLVYVAERSDDKDGCPFIYLSKLPWKCLKLLLPFQASLQKLESELKLSKKVRNLVLSPQQHSL</sequence>